<dbReference type="GO" id="GO:0003723">
    <property type="term" value="F:RNA binding"/>
    <property type="evidence" value="ECO:0007669"/>
    <property type="project" value="UniProtKB-UniRule"/>
</dbReference>
<proteinExistence type="predicted"/>
<keyword evidence="6" id="KW-1185">Reference proteome</keyword>
<dbReference type="PROSITE" id="PS50102">
    <property type="entry name" value="RRM"/>
    <property type="match status" value="2"/>
</dbReference>
<comment type="subcellular location">
    <subcellularLocation>
        <location evidence="1">Nucleus</location>
    </subcellularLocation>
</comment>
<evidence type="ECO:0000256" key="2">
    <source>
        <dbReference type="ARBA" id="ARBA00023242"/>
    </source>
</evidence>
<dbReference type="InterPro" id="IPR000504">
    <property type="entry name" value="RRM_dom"/>
</dbReference>
<dbReference type="PANTHER" id="PTHR48033:SF10">
    <property type="entry name" value="RNA-BINDING PROTEIN SQUID"/>
    <property type="match status" value="1"/>
</dbReference>
<evidence type="ECO:0000313" key="6">
    <source>
        <dbReference type="Proteomes" id="UP000271098"/>
    </source>
</evidence>
<evidence type="ECO:0000313" key="5">
    <source>
        <dbReference type="EMBL" id="VDN39011.1"/>
    </source>
</evidence>
<sequence>MARICRKIFIGSLRADVSDADLKNHFSMYGGVASAVVKYHPNGLSRLFGFVIFETPEACQAALATPYQIIKGKQAQVKTPLPRESKVYVGSIPSDCTEAKLLSHFGQYGHIKNIEWPMDRSTRIRRSYAFIVFEGQEAGKLAVAEPKQTIDGHEVCCYI</sequence>
<evidence type="ECO:0000256" key="3">
    <source>
        <dbReference type="PROSITE-ProRule" id="PRU00176"/>
    </source>
</evidence>
<gene>
    <name evidence="5" type="ORF">GPUH_LOCUS21832</name>
</gene>
<dbReference type="Proteomes" id="UP000271098">
    <property type="component" value="Unassembled WGS sequence"/>
</dbReference>
<dbReference type="GO" id="GO:0005654">
    <property type="term" value="C:nucleoplasm"/>
    <property type="evidence" value="ECO:0007669"/>
    <property type="project" value="TreeGrafter"/>
</dbReference>
<dbReference type="Gene3D" id="3.30.70.330">
    <property type="match status" value="2"/>
</dbReference>
<dbReference type="PANTHER" id="PTHR48033">
    <property type="entry name" value="RNA-BINDING (RRM/RBD/RNP MOTIFS) FAMILY PROTEIN"/>
    <property type="match status" value="1"/>
</dbReference>
<dbReference type="SMART" id="SM00360">
    <property type="entry name" value="RRM"/>
    <property type="match status" value="2"/>
</dbReference>
<accession>A0A183ELJ0</accession>
<dbReference type="GO" id="GO:0010468">
    <property type="term" value="P:regulation of gene expression"/>
    <property type="evidence" value="ECO:0007669"/>
    <property type="project" value="TreeGrafter"/>
</dbReference>
<dbReference type="GO" id="GO:0000785">
    <property type="term" value="C:chromatin"/>
    <property type="evidence" value="ECO:0007669"/>
    <property type="project" value="TreeGrafter"/>
</dbReference>
<dbReference type="InterPro" id="IPR035979">
    <property type="entry name" value="RBD_domain_sf"/>
</dbReference>
<reference evidence="7" key="1">
    <citation type="submission" date="2016-06" db="UniProtKB">
        <authorList>
            <consortium name="WormBaseParasite"/>
        </authorList>
    </citation>
    <scope>IDENTIFICATION</scope>
</reference>
<dbReference type="AlphaFoldDB" id="A0A183ELJ0"/>
<dbReference type="InterPro" id="IPR012677">
    <property type="entry name" value="Nucleotide-bd_a/b_plait_sf"/>
</dbReference>
<dbReference type="EMBL" id="UYRT01093589">
    <property type="protein sequence ID" value="VDN39011.1"/>
    <property type="molecule type" value="Genomic_DNA"/>
</dbReference>
<dbReference type="Pfam" id="PF00076">
    <property type="entry name" value="RRM_1"/>
    <property type="match status" value="2"/>
</dbReference>
<feature type="domain" description="RRM" evidence="4">
    <location>
        <begin position="6"/>
        <end position="82"/>
    </location>
</feature>
<dbReference type="WBParaSite" id="GPUH_0002185801-mRNA-1">
    <property type="protein sequence ID" value="GPUH_0002185801-mRNA-1"/>
    <property type="gene ID" value="GPUH_0002185801"/>
</dbReference>
<dbReference type="SUPFAM" id="SSF54928">
    <property type="entry name" value="RNA-binding domain, RBD"/>
    <property type="match status" value="2"/>
</dbReference>
<protein>
    <submittedName>
        <fullName evidence="7">RRM domain-containing protein</fullName>
    </submittedName>
</protein>
<evidence type="ECO:0000256" key="1">
    <source>
        <dbReference type="ARBA" id="ARBA00004123"/>
    </source>
</evidence>
<reference evidence="5 6" key="2">
    <citation type="submission" date="2018-11" db="EMBL/GenBank/DDBJ databases">
        <authorList>
            <consortium name="Pathogen Informatics"/>
        </authorList>
    </citation>
    <scope>NUCLEOTIDE SEQUENCE [LARGE SCALE GENOMIC DNA]</scope>
</reference>
<evidence type="ECO:0000313" key="7">
    <source>
        <dbReference type="WBParaSite" id="GPUH_0002185801-mRNA-1"/>
    </source>
</evidence>
<evidence type="ECO:0000259" key="4">
    <source>
        <dbReference type="PROSITE" id="PS50102"/>
    </source>
</evidence>
<keyword evidence="2" id="KW-0539">Nucleus</keyword>
<feature type="domain" description="RRM" evidence="4">
    <location>
        <begin position="85"/>
        <end position="159"/>
    </location>
</feature>
<organism evidence="7">
    <name type="scientific">Gongylonema pulchrum</name>
    <dbReference type="NCBI Taxonomy" id="637853"/>
    <lineage>
        <taxon>Eukaryota</taxon>
        <taxon>Metazoa</taxon>
        <taxon>Ecdysozoa</taxon>
        <taxon>Nematoda</taxon>
        <taxon>Chromadorea</taxon>
        <taxon>Rhabditida</taxon>
        <taxon>Spirurina</taxon>
        <taxon>Spiruromorpha</taxon>
        <taxon>Spiruroidea</taxon>
        <taxon>Gongylonematidae</taxon>
        <taxon>Gongylonema</taxon>
    </lineage>
</organism>
<dbReference type="OrthoDB" id="1875751at2759"/>
<name>A0A183ELJ0_9BILA</name>
<keyword evidence="3" id="KW-0694">RNA-binding</keyword>